<comment type="similarity">
    <text evidence="1">Belongs to the esterase D family.</text>
</comment>
<evidence type="ECO:0000256" key="3">
    <source>
        <dbReference type="PROSITE-ProRule" id="PRU00339"/>
    </source>
</evidence>
<keyword evidence="2" id="KW-0378">Hydrolase</keyword>
<dbReference type="GO" id="GO:0016788">
    <property type="term" value="F:hydrolase activity, acting on ester bonds"/>
    <property type="evidence" value="ECO:0007669"/>
    <property type="project" value="TreeGrafter"/>
</dbReference>
<gene>
    <name evidence="4" type="ORF">SAMN05216464_102540</name>
</gene>
<reference evidence="4 5" key="1">
    <citation type="submission" date="2016-10" db="EMBL/GenBank/DDBJ databases">
        <authorList>
            <person name="de Groot N.N."/>
        </authorList>
    </citation>
    <scope>NUCLEOTIDE SEQUENCE [LARGE SCALE GENOMIC DNA]</scope>
    <source>
        <strain evidence="4 5">47C3B</strain>
    </source>
</reference>
<protein>
    <submittedName>
        <fullName evidence="4">Uncharacterized protein</fullName>
    </submittedName>
</protein>
<proteinExistence type="inferred from homology"/>
<evidence type="ECO:0000313" key="5">
    <source>
        <dbReference type="Proteomes" id="UP000199072"/>
    </source>
</evidence>
<dbReference type="InterPro" id="IPR019734">
    <property type="entry name" value="TPR_rpt"/>
</dbReference>
<dbReference type="PANTHER" id="PTHR40841">
    <property type="entry name" value="SIDEROPHORE TRIACETYLFUSARININE C ESTERASE"/>
    <property type="match status" value="1"/>
</dbReference>
<dbReference type="PANTHER" id="PTHR40841:SF2">
    <property type="entry name" value="SIDEROPHORE-DEGRADING ESTERASE (EUROFUNG)"/>
    <property type="match status" value="1"/>
</dbReference>
<dbReference type="STRING" id="1391627.SAMN05216464_102540"/>
<dbReference type="PROSITE" id="PS50005">
    <property type="entry name" value="TPR"/>
    <property type="match status" value="1"/>
</dbReference>
<dbReference type="Proteomes" id="UP000199072">
    <property type="component" value="Unassembled WGS sequence"/>
</dbReference>
<dbReference type="Gene3D" id="3.40.50.1820">
    <property type="entry name" value="alpha/beta hydrolase"/>
    <property type="match status" value="1"/>
</dbReference>
<dbReference type="SUPFAM" id="SSF53474">
    <property type="entry name" value="alpha/beta-Hydrolases"/>
    <property type="match status" value="1"/>
</dbReference>
<dbReference type="RefSeq" id="WP_162842571.1">
    <property type="nucleotide sequence ID" value="NZ_FNAI01000002.1"/>
</dbReference>
<keyword evidence="5" id="KW-1185">Reference proteome</keyword>
<keyword evidence="3" id="KW-0802">TPR repeat</keyword>
<dbReference type="InterPro" id="IPR029058">
    <property type="entry name" value="AB_hydrolase_fold"/>
</dbReference>
<evidence type="ECO:0000256" key="1">
    <source>
        <dbReference type="ARBA" id="ARBA00005622"/>
    </source>
</evidence>
<dbReference type="Pfam" id="PF00756">
    <property type="entry name" value="Esterase"/>
    <property type="match status" value="1"/>
</dbReference>
<feature type="repeat" description="TPR" evidence="3">
    <location>
        <begin position="361"/>
        <end position="394"/>
    </location>
</feature>
<evidence type="ECO:0000256" key="2">
    <source>
        <dbReference type="ARBA" id="ARBA00022801"/>
    </source>
</evidence>
<dbReference type="AlphaFoldDB" id="A0A1G6XI17"/>
<organism evidence="4 5">
    <name type="scientific">Mucilaginibacter pineti</name>
    <dbReference type="NCBI Taxonomy" id="1391627"/>
    <lineage>
        <taxon>Bacteria</taxon>
        <taxon>Pseudomonadati</taxon>
        <taxon>Bacteroidota</taxon>
        <taxon>Sphingobacteriia</taxon>
        <taxon>Sphingobacteriales</taxon>
        <taxon>Sphingobacteriaceae</taxon>
        <taxon>Mucilaginibacter</taxon>
    </lineage>
</organism>
<dbReference type="InterPro" id="IPR000801">
    <property type="entry name" value="Esterase-like"/>
</dbReference>
<dbReference type="SMART" id="SM00028">
    <property type="entry name" value="TPR"/>
    <property type="match status" value="1"/>
</dbReference>
<dbReference type="EMBL" id="FNAI01000002">
    <property type="protein sequence ID" value="SDD77702.1"/>
    <property type="molecule type" value="Genomic_DNA"/>
</dbReference>
<dbReference type="InterPro" id="IPR052558">
    <property type="entry name" value="Siderophore_Hydrolase_D"/>
</dbReference>
<sequence>MKSSFLKKHFTFVFFIVFLLFSFKASAQKVRPIKSDQGEVVTMHSDILKEDRRILIYAPKDSANSEKKYPVIYVLDADNHFAQMVEYSKYLSRQDVFVIPPLIVVGITNTDRNRDLTPSHSNVDYFGKSDTTANSPYKNSGGNEHFFQFIQKELMPYVSSNYKTQPYRIFAGHSFGALTTINCLINYPDMFDAYIAVSPSFWWDQKFLLKLADKKLKAGSTLSKTLFFSDGNEDSSSPGSPFHTDVLKFDSLLKKRNIKGLDFEYMTYPAESHMTVPIKSYYDGLRFIYHQWQLPPVSDEKLNPEIVMKHYKGLSQKFGYLILPDEAYFNDLAQWLVKKPATLNNGIKLLEMNTVNYPSSSRAFTALGAAYVVKGEKQNAIASYKKASELNPTSNEIKSRLKELQK</sequence>
<dbReference type="InterPro" id="IPR011990">
    <property type="entry name" value="TPR-like_helical_dom_sf"/>
</dbReference>
<accession>A0A1G6XI17</accession>
<evidence type="ECO:0000313" key="4">
    <source>
        <dbReference type="EMBL" id="SDD77702.1"/>
    </source>
</evidence>
<name>A0A1G6XI17_9SPHI</name>
<dbReference type="SUPFAM" id="SSF48452">
    <property type="entry name" value="TPR-like"/>
    <property type="match status" value="1"/>
</dbReference>